<dbReference type="GO" id="GO:0001913">
    <property type="term" value="P:T cell mediated cytotoxicity"/>
    <property type="evidence" value="ECO:0007669"/>
    <property type="project" value="TreeGrafter"/>
</dbReference>
<dbReference type="PROSITE" id="PS51412">
    <property type="entry name" value="MACPF_2"/>
    <property type="match status" value="1"/>
</dbReference>
<feature type="domain" description="MACPF" evidence="2">
    <location>
        <begin position="1"/>
        <end position="98"/>
    </location>
</feature>
<proteinExistence type="predicted"/>
<dbReference type="InterPro" id="IPR020864">
    <property type="entry name" value="MACPF"/>
</dbReference>
<evidence type="ECO:0000259" key="2">
    <source>
        <dbReference type="PROSITE" id="PS51412"/>
    </source>
</evidence>
<dbReference type="GO" id="GO:0022829">
    <property type="term" value="F:wide pore channel activity"/>
    <property type="evidence" value="ECO:0007669"/>
    <property type="project" value="TreeGrafter"/>
</dbReference>
<gene>
    <name evidence="3" type="primary">Prf1</name>
    <name evidence="3" type="ORF">ERYMCC_R15206</name>
</gene>
<evidence type="ECO:0000256" key="1">
    <source>
        <dbReference type="ARBA" id="ARBA00022729"/>
    </source>
</evidence>
<feature type="non-terminal residue" evidence="3">
    <location>
        <position position="98"/>
    </location>
</feature>
<comment type="caution">
    <text evidence="3">The sequence shown here is derived from an EMBL/GenBank/DDBJ whole genome shotgun (WGS) entry which is preliminary data.</text>
</comment>
<keyword evidence="4" id="KW-1185">Reference proteome</keyword>
<dbReference type="AlphaFoldDB" id="A0A7K5Q964"/>
<evidence type="ECO:0000313" key="3">
    <source>
        <dbReference type="EMBL" id="NWT63280.1"/>
    </source>
</evidence>
<sequence length="98" mass="10716">LGTARGRGGVTAAGSQSRVAREGLRWQRQDRSALTWLQVSCAFYWTWLNPLTARPSPSFLRAVRSLPPRFGRSSAAEYAALLAAFGTHTLRSARLGGR</sequence>
<keyword evidence="1" id="KW-0732">Signal</keyword>
<dbReference type="PANTHER" id="PTHR46096">
    <property type="entry name" value="PERFORIN-1"/>
    <property type="match status" value="1"/>
</dbReference>
<dbReference type="Proteomes" id="UP000532437">
    <property type="component" value="Unassembled WGS sequence"/>
</dbReference>
<dbReference type="EMBL" id="VZRG01007314">
    <property type="protein sequence ID" value="NWT63280.1"/>
    <property type="molecule type" value="Genomic_DNA"/>
</dbReference>
<name>A0A7K5Q964_9CORV</name>
<dbReference type="PANTHER" id="PTHR46096:SF3">
    <property type="entry name" value="PERFORIN-1"/>
    <property type="match status" value="1"/>
</dbReference>
<feature type="non-terminal residue" evidence="3">
    <location>
        <position position="1"/>
    </location>
</feature>
<dbReference type="GO" id="GO:0051607">
    <property type="term" value="P:defense response to virus"/>
    <property type="evidence" value="ECO:0007669"/>
    <property type="project" value="TreeGrafter"/>
</dbReference>
<dbReference type="InterPro" id="IPR052784">
    <property type="entry name" value="Perforin-1_pore-forming"/>
</dbReference>
<organism evidence="3 4">
    <name type="scientific">Erythrocercus mccallii</name>
    <dbReference type="NCBI Taxonomy" id="107208"/>
    <lineage>
        <taxon>Eukaryota</taxon>
        <taxon>Metazoa</taxon>
        <taxon>Chordata</taxon>
        <taxon>Craniata</taxon>
        <taxon>Vertebrata</taxon>
        <taxon>Euteleostomi</taxon>
        <taxon>Archelosauria</taxon>
        <taxon>Archosauria</taxon>
        <taxon>Dinosauria</taxon>
        <taxon>Saurischia</taxon>
        <taxon>Theropoda</taxon>
        <taxon>Coelurosauria</taxon>
        <taxon>Aves</taxon>
        <taxon>Neognathae</taxon>
        <taxon>Neoaves</taxon>
        <taxon>Telluraves</taxon>
        <taxon>Australaves</taxon>
        <taxon>Passeriformes</taxon>
        <taxon>Corvoidea</taxon>
        <taxon>Dicruridae</taxon>
        <taxon>Erythrocercus</taxon>
    </lineage>
</organism>
<dbReference type="Pfam" id="PF01823">
    <property type="entry name" value="MACPF"/>
    <property type="match status" value="1"/>
</dbReference>
<dbReference type="GO" id="GO:0001771">
    <property type="term" value="P:immunological synapse formation"/>
    <property type="evidence" value="ECO:0007669"/>
    <property type="project" value="TreeGrafter"/>
</dbReference>
<evidence type="ECO:0000313" key="4">
    <source>
        <dbReference type="Proteomes" id="UP000532437"/>
    </source>
</evidence>
<protein>
    <submittedName>
        <fullName evidence="3">PERF protein</fullName>
    </submittedName>
</protein>
<reference evidence="3 4" key="1">
    <citation type="submission" date="2019-09" db="EMBL/GenBank/DDBJ databases">
        <title>Bird 10,000 Genomes (B10K) Project - Family phase.</title>
        <authorList>
            <person name="Zhang G."/>
        </authorList>
    </citation>
    <scope>NUCLEOTIDE SEQUENCE [LARGE SCALE GENOMIC DNA]</scope>
    <source>
        <strain evidence="3">B10K-DU-002-60</strain>
        <tissue evidence="3">Muscle</tissue>
    </source>
</reference>
<dbReference type="GO" id="GO:0016020">
    <property type="term" value="C:membrane"/>
    <property type="evidence" value="ECO:0007669"/>
    <property type="project" value="TreeGrafter"/>
</dbReference>
<accession>A0A7K5Q964</accession>